<dbReference type="InterPro" id="IPR036591">
    <property type="entry name" value="YggU-like_sf"/>
</dbReference>
<sequence>MGRLLKIRVVPDSKKEEIVQGRPLIVKVKEPASRGLANKACIKLVSKYFSSRVIIVSGGKRPNKTVEVFEK</sequence>
<dbReference type="NCBIfam" id="TIGR00251">
    <property type="entry name" value="DUF167 family protein"/>
    <property type="match status" value="1"/>
</dbReference>
<comment type="similarity">
    <text evidence="1">Belongs to the UPF0235 family.</text>
</comment>
<dbReference type="Proteomes" id="UP000230052">
    <property type="component" value="Unassembled WGS sequence"/>
</dbReference>
<proteinExistence type="inferred from homology"/>
<dbReference type="Gene3D" id="3.30.1200.10">
    <property type="entry name" value="YggU-like"/>
    <property type="match status" value="1"/>
</dbReference>
<name>A0A2J0KQI0_9BACT</name>
<dbReference type="Pfam" id="PF02594">
    <property type="entry name" value="DUF167"/>
    <property type="match status" value="1"/>
</dbReference>
<organism evidence="2 3">
    <name type="scientific">Candidatus Aquitaenariimonas noxiae</name>
    <dbReference type="NCBI Taxonomy" id="1974741"/>
    <lineage>
        <taxon>Bacteria</taxon>
        <taxon>Pseudomonadati</taxon>
        <taxon>Candidatus Omnitrophota</taxon>
        <taxon>Candidatus Aquitaenariimonas</taxon>
    </lineage>
</organism>
<evidence type="ECO:0000313" key="2">
    <source>
        <dbReference type="EMBL" id="PIU40881.1"/>
    </source>
</evidence>
<dbReference type="SMART" id="SM01152">
    <property type="entry name" value="DUF167"/>
    <property type="match status" value="1"/>
</dbReference>
<dbReference type="InterPro" id="IPR003746">
    <property type="entry name" value="DUF167"/>
</dbReference>
<dbReference type="SUPFAM" id="SSF69786">
    <property type="entry name" value="YggU-like"/>
    <property type="match status" value="1"/>
</dbReference>
<comment type="caution">
    <text evidence="2">The sequence shown here is derived from an EMBL/GenBank/DDBJ whole genome shotgun (WGS) entry which is preliminary data.</text>
</comment>
<gene>
    <name evidence="2" type="ORF">COS99_08220</name>
</gene>
<protein>
    <submittedName>
        <fullName evidence="2">Uncharacterized protein</fullName>
    </submittedName>
</protein>
<reference evidence="2 3" key="1">
    <citation type="submission" date="2017-09" db="EMBL/GenBank/DDBJ databases">
        <title>Depth-based differentiation of microbial function through sediment-hosted aquifers and enrichment of novel symbionts in the deep terrestrial subsurface.</title>
        <authorList>
            <person name="Probst A.J."/>
            <person name="Ladd B."/>
            <person name="Jarett J.K."/>
            <person name="Geller-Mcgrath D.E."/>
            <person name="Sieber C.M."/>
            <person name="Emerson J.B."/>
            <person name="Anantharaman K."/>
            <person name="Thomas B.C."/>
            <person name="Malmstrom R."/>
            <person name="Stieglmeier M."/>
            <person name="Klingl A."/>
            <person name="Woyke T."/>
            <person name="Ryan C.M."/>
            <person name="Banfield J.F."/>
        </authorList>
    </citation>
    <scope>NUCLEOTIDE SEQUENCE [LARGE SCALE GENOMIC DNA]</scope>
    <source>
        <strain evidence="2">CG07_land_8_20_14_0_80_42_15</strain>
    </source>
</reference>
<evidence type="ECO:0000313" key="3">
    <source>
        <dbReference type="Proteomes" id="UP000230052"/>
    </source>
</evidence>
<dbReference type="AlphaFoldDB" id="A0A2J0KQI0"/>
<accession>A0A2J0KQI0</accession>
<dbReference type="EMBL" id="PEWV01000075">
    <property type="protein sequence ID" value="PIU40881.1"/>
    <property type="molecule type" value="Genomic_DNA"/>
</dbReference>
<evidence type="ECO:0000256" key="1">
    <source>
        <dbReference type="ARBA" id="ARBA00010364"/>
    </source>
</evidence>